<feature type="transmembrane region" description="Helical" evidence="11">
    <location>
        <begin position="159"/>
        <end position="183"/>
    </location>
</feature>
<dbReference type="OrthoDB" id="264354at2759"/>
<dbReference type="STRING" id="135651.G0PCP1"/>
<dbReference type="PANTHER" id="PTHR46065">
    <property type="entry name" value="E3 UBIQUITIN-PROTEIN LIGASE MARCH 2/3 FAMILY MEMBER"/>
    <property type="match status" value="1"/>
</dbReference>
<evidence type="ECO:0000256" key="1">
    <source>
        <dbReference type="ARBA" id="ARBA00004141"/>
    </source>
</evidence>
<keyword evidence="9 11" id="KW-0472">Membrane</keyword>
<evidence type="ECO:0000256" key="7">
    <source>
        <dbReference type="ARBA" id="ARBA00022833"/>
    </source>
</evidence>
<dbReference type="Gene3D" id="3.30.40.10">
    <property type="entry name" value="Zinc/RING finger domain, C3HC4 (zinc finger)"/>
    <property type="match status" value="1"/>
</dbReference>
<evidence type="ECO:0000256" key="6">
    <source>
        <dbReference type="ARBA" id="ARBA00022786"/>
    </source>
</evidence>
<dbReference type="AlphaFoldDB" id="G0PCP1"/>
<dbReference type="GO" id="GO:0016740">
    <property type="term" value="F:transferase activity"/>
    <property type="evidence" value="ECO:0007669"/>
    <property type="project" value="UniProtKB-KW"/>
</dbReference>
<feature type="transmembrane region" description="Helical" evidence="11">
    <location>
        <begin position="239"/>
        <end position="258"/>
    </location>
</feature>
<organism evidence="14">
    <name type="scientific">Caenorhabditis brenneri</name>
    <name type="common">Nematode worm</name>
    <dbReference type="NCBI Taxonomy" id="135651"/>
    <lineage>
        <taxon>Eukaryota</taxon>
        <taxon>Metazoa</taxon>
        <taxon>Ecdysozoa</taxon>
        <taxon>Nematoda</taxon>
        <taxon>Chromadorea</taxon>
        <taxon>Rhabditida</taxon>
        <taxon>Rhabditina</taxon>
        <taxon>Rhabditomorpha</taxon>
        <taxon>Rhabditoidea</taxon>
        <taxon>Rhabditidae</taxon>
        <taxon>Peloderinae</taxon>
        <taxon>Caenorhabditis</taxon>
    </lineage>
</organism>
<dbReference type="InParanoid" id="G0PCP1"/>
<dbReference type="OMA" id="WLEMSTR"/>
<evidence type="ECO:0000313" key="14">
    <source>
        <dbReference type="Proteomes" id="UP000008068"/>
    </source>
</evidence>
<dbReference type="GO" id="GO:0008270">
    <property type="term" value="F:zinc ion binding"/>
    <property type="evidence" value="ECO:0007669"/>
    <property type="project" value="UniProtKB-KW"/>
</dbReference>
<evidence type="ECO:0000256" key="5">
    <source>
        <dbReference type="ARBA" id="ARBA00022771"/>
    </source>
</evidence>
<dbReference type="PANTHER" id="PTHR46065:SF3">
    <property type="entry name" value="FI20425P1"/>
    <property type="match status" value="1"/>
</dbReference>
<dbReference type="GO" id="GO:0016020">
    <property type="term" value="C:membrane"/>
    <property type="evidence" value="ECO:0007669"/>
    <property type="project" value="UniProtKB-SubCell"/>
</dbReference>
<dbReference type="eggNOG" id="KOG1609">
    <property type="taxonomic scope" value="Eukaryota"/>
</dbReference>
<evidence type="ECO:0000256" key="10">
    <source>
        <dbReference type="SAM" id="MobiDB-lite"/>
    </source>
</evidence>
<sequence>MSQNGEEENHHIFVSAPPPPPPIPDASTVVGQPSRLEKEPLIEGKEVIDESRTTYWKGCEFLKASGLCSSKLSLQSASANMCRICHTSSSTRSNPLISPCRCSGTLLFVHKACVVRWLEMSTRKMVPSPRCELCGYDYRRGNIFQMKSLHVPHVDRGSCLLNIVFLVTVFIMVFCGYFTIQFIQENALLKRRLFAHSSTNTAYTWKRRGYFSGNGGNNGDSDVSDGYFSRTPVSSLFDVKVVLCASLFLISFILALFTQYKAESTIFRCIFRFFVINQNWMIKNYDIKNDPEMAHRRNLKSSTPASTVPPLTLSASDMCLNVST</sequence>
<reference evidence="14" key="1">
    <citation type="submission" date="2011-07" db="EMBL/GenBank/DDBJ databases">
        <authorList>
            <consortium name="Caenorhabditis brenneri Sequencing and Analysis Consortium"/>
            <person name="Wilson R.K."/>
        </authorList>
    </citation>
    <scope>NUCLEOTIDE SEQUENCE [LARGE SCALE GENOMIC DNA]</scope>
    <source>
        <strain evidence="14">PB2801</strain>
    </source>
</reference>
<dbReference type="InterPro" id="IPR011016">
    <property type="entry name" value="Znf_RING-CH"/>
</dbReference>
<protein>
    <recommendedName>
        <fullName evidence="12">RING-CH-type domain-containing protein</fullName>
    </recommendedName>
</protein>
<dbReference type="FunFam" id="3.30.40.10:FF:000571">
    <property type="entry name" value="Zinc finger, C3HC4 type"/>
    <property type="match status" value="1"/>
</dbReference>
<dbReference type="PROSITE" id="PS51292">
    <property type="entry name" value="ZF_RING_CH"/>
    <property type="match status" value="1"/>
</dbReference>
<keyword evidence="4" id="KW-0479">Metal-binding</keyword>
<evidence type="ECO:0000256" key="2">
    <source>
        <dbReference type="ARBA" id="ARBA00022679"/>
    </source>
</evidence>
<accession>G0PCP1</accession>
<comment type="subcellular location">
    <subcellularLocation>
        <location evidence="1">Membrane</location>
        <topology evidence="1">Multi-pass membrane protein</topology>
    </subcellularLocation>
</comment>
<feature type="region of interest" description="Disordered" evidence="10">
    <location>
        <begin position="1"/>
        <end position="25"/>
    </location>
</feature>
<dbReference type="FunCoup" id="G0PCP1">
    <property type="interactions" value="4"/>
</dbReference>
<evidence type="ECO:0000256" key="8">
    <source>
        <dbReference type="ARBA" id="ARBA00022989"/>
    </source>
</evidence>
<evidence type="ECO:0000256" key="9">
    <source>
        <dbReference type="ARBA" id="ARBA00023136"/>
    </source>
</evidence>
<keyword evidence="6" id="KW-0833">Ubl conjugation pathway</keyword>
<dbReference type="HOGENOM" id="CLU_074196_0_0_1"/>
<keyword evidence="14" id="KW-1185">Reference proteome</keyword>
<evidence type="ECO:0000256" key="3">
    <source>
        <dbReference type="ARBA" id="ARBA00022692"/>
    </source>
</evidence>
<dbReference type="Pfam" id="PF12906">
    <property type="entry name" value="RINGv"/>
    <property type="match status" value="1"/>
</dbReference>
<evidence type="ECO:0000256" key="4">
    <source>
        <dbReference type="ARBA" id="ARBA00022723"/>
    </source>
</evidence>
<dbReference type="SMART" id="SM00744">
    <property type="entry name" value="RINGv"/>
    <property type="match status" value="1"/>
</dbReference>
<gene>
    <name evidence="13" type="ORF">CAEBREN_14235</name>
</gene>
<keyword evidence="8 11" id="KW-1133">Transmembrane helix</keyword>
<keyword evidence="7" id="KW-0862">Zinc</keyword>
<dbReference type="CDD" id="cd16495">
    <property type="entry name" value="RING_CH-C4HC3_MARCH"/>
    <property type="match status" value="1"/>
</dbReference>
<proteinExistence type="predicted"/>
<keyword evidence="2" id="KW-0808">Transferase</keyword>
<dbReference type="SUPFAM" id="SSF57850">
    <property type="entry name" value="RING/U-box"/>
    <property type="match status" value="1"/>
</dbReference>
<keyword evidence="5" id="KW-0863">Zinc-finger</keyword>
<dbReference type="InterPro" id="IPR013083">
    <property type="entry name" value="Znf_RING/FYVE/PHD"/>
</dbReference>
<dbReference type="Proteomes" id="UP000008068">
    <property type="component" value="Unassembled WGS sequence"/>
</dbReference>
<name>G0PCP1_CAEBE</name>
<evidence type="ECO:0000259" key="12">
    <source>
        <dbReference type="PROSITE" id="PS51292"/>
    </source>
</evidence>
<keyword evidence="3 11" id="KW-0812">Transmembrane</keyword>
<dbReference type="EMBL" id="GL380249">
    <property type="protein sequence ID" value="EGT51242.1"/>
    <property type="molecule type" value="Genomic_DNA"/>
</dbReference>
<evidence type="ECO:0000313" key="13">
    <source>
        <dbReference type="EMBL" id="EGT51242.1"/>
    </source>
</evidence>
<evidence type="ECO:0000256" key="11">
    <source>
        <dbReference type="SAM" id="Phobius"/>
    </source>
</evidence>
<feature type="domain" description="RING-CH-type" evidence="12">
    <location>
        <begin position="74"/>
        <end position="141"/>
    </location>
</feature>